<protein>
    <submittedName>
        <fullName evidence="5">DUF2207 domain-containing protein</fullName>
    </submittedName>
</protein>
<evidence type="ECO:0000259" key="3">
    <source>
        <dbReference type="Pfam" id="PF09972"/>
    </source>
</evidence>
<keyword evidence="6" id="KW-1185">Reference proteome</keyword>
<dbReference type="Pfam" id="PF09972">
    <property type="entry name" value="DUF2207"/>
    <property type="match status" value="1"/>
</dbReference>
<dbReference type="InterPro" id="IPR048389">
    <property type="entry name" value="YciQ-like_C"/>
</dbReference>
<evidence type="ECO:0000313" key="6">
    <source>
        <dbReference type="Proteomes" id="UP000460287"/>
    </source>
</evidence>
<evidence type="ECO:0000256" key="1">
    <source>
        <dbReference type="SAM" id="MobiDB-lite"/>
    </source>
</evidence>
<evidence type="ECO:0000259" key="4">
    <source>
        <dbReference type="Pfam" id="PF20990"/>
    </source>
</evidence>
<feature type="transmembrane region" description="Helical" evidence="2">
    <location>
        <begin position="612"/>
        <end position="631"/>
    </location>
</feature>
<reference evidence="5 6" key="1">
    <citation type="submission" date="2019-08" db="EMBL/GenBank/DDBJ databases">
        <title>In-depth cultivation of the pig gut microbiome towards novel bacterial diversity and tailored functional studies.</title>
        <authorList>
            <person name="Wylensek D."/>
            <person name="Hitch T.C.A."/>
            <person name="Clavel T."/>
        </authorList>
    </citation>
    <scope>NUCLEOTIDE SEQUENCE [LARGE SCALE GENOMIC DNA]</scope>
    <source>
        <strain evidence="5 6">WCA-383-APC-5B</strain>
    </source>
</reference>
<feature type="domain" description="Predicted membrane protein YciQ-like C-terminal" evidence="4">
    <location>
        <begin position="428"/>
        <end position="720"/>
    </location>
</feature>
<name>A0A7X2N001_9CLOT</name>
<accession>A0A7X2N001</accession>
<feature type="transmembrane region" description="Helical" evidence="2">
    <location>
        <begin position="637"/>
        <end position="660"/>
    </location>
</feature>
<evidence type="ECO:0000313" key="5">
    <source>
        <dbReference type="EMBL" id="MSR92200.1"/>
    </source>
</evidence>
<feature type="domain" description="DUF2207" evidence="3">
    <location>
        <begin position="33"/>
        <end position="187"/>
    </location>
</feature>
<organism evidence="5 6">
    <name type="scientific">Inconstantimicrobium porci</name>
    <dbReference type="NCBI Taxonomy" id="2652291"/>
    <lineage>
        <taxon>Bacteria</taxon>
        <taxon>Bacillati</taxon>
        <taxon>Bacillota</taxon>
        <taxon>Clostridia</taxon>
        <taxon>Eubacteriales</taxon>
        <taxon>Clostridiaceae</taxon>
        <taxon>Inconstantimicrobium</taxon>
    </lineage>
</organism>
<dbReference type="Pfam" id="PF20990">
    <property type="entry name" value="DUF2207_C"/>
    <property type="match status" value="1"/>
</dbReference>
<feature type="transmembrane region" description="Helical" evidence="2">
    <location>
        <begin position="579"/>
        <end position="600"/>
    </location>
</feature>
<comment type="caution">
    <text evidence="5">The sequence shown here is derived from an EMBL/GenBank/DDBJ whole genome shotgun (WGS) entry which is preliminary data.</text>
</comment>
<evidence type="ECO:0000256" key="2">
    <source>
        <dbReference type="SAM" id="Phobius"/>
    </source>
</evidence>
<dbReference type="Proteomes" id="UP000460287">
    <property type="component" value="Unassembled WGS sequence"/>
</dbReference>
<gene>
    <name evidence="5" type="ORF">FYJ33_12545</name>
</gene>
<feature type="compositionally biased region" description="Gly residues" evidence="1">
    <location>
        <begin position="769"/>
        <end position="787"/>
    </location>
</feature>
<keyword evidence="2" id="KW-1133">Transmembrane helix</keyword>
<dbReference type="RefSeq" id="WP_154532097.1">
    <property type="nucleotide sequence ID" value="NZ_VULX01000025.1"/>
</dbReference>
<sequence length="787" mass="89515">MKKYRGILFLSFMFILFFIKPTSVYASDVGYYIKNMNVDVKVNSSRQYIVTEKIDVYFSERKHGIIRKIPTVGSAESWTVSDVSVAGAPYTVTNGYNVEIKIGDKDKEIKGDKSYIIKYTLNHYADEEEDGDYLYLDVLGSQWDTSIEKFNSTITFPFMMTLNDYKITSGTYGSKENKLGVKCSVNDNIISINSDKKIDKNNAITINAKFNEGDFSSAPKYQYNCIINSEETNIDITKNQEYIVKKSYSIDMNGLASDAMLPVLQGYESGSKLYDFKCSNDKIKLISENRFLCIPKEIDTYDFTVSYKIKPPIFSKLKFNLFSSFGENKIKNLKAVINSYVPINKYSVSGAECDTTKNNNVITITNKKNLKRNQSLDLTIDSNMDAFTRPMPKAAVTSLIFAAIIFVIAIILYFMFGRDEKLYHIVEFYPPDGISSVEAAYIMNGYCSNDDITSLIYYWASHNHIKIKFKDKGKKSDGFKLIMQDTLDDKHQQFEIDLFNSIFLNGNRKTVCSNDLKDSIYKDVSTAASSVKKVFKGEKSLYNKKSSIVRKLYFIVSFIPLIPLVMSRVAESGYDSIDVFFRVVFSMIGLILFYGITCKFNDFYRMSKGRKTFWTVFEVVMYFIIFCVFLGNYMYNIIPFSIVFCTVFLLFASFFVTAFLSKKSRYNVDITSRILGFKEFMMTAEKERLEALIEDDPEYFYNTLPYAQVLGVTDVWKDKFRKITMEPPSWYDGNIDTFDCFALSRIIDNMNTVTSDMTSAPASSSSSGFDGGGFSGGGSGGGGGSSW</sequence>
<feature type="transmembrane region" description="Helical" evidence="2">
    <location>
        <begin position="548"/>
        <end position="567"/>
    </location>
</feature>
<keyword evidence="2" id="KW-0812">Transmembrane</keyword>
<dbReference type="InterPro" id="IPR018702">
    <property type="entry name" value="DUF2207"/>
</dbReference>
<feature type="region of interest" description="Disordered" evidence="1">
    <location>
        <begin position="757"/>
        <end position="787"/>
    </location>
</feature>
<feature type="transmembrane region" description="Helical" evidence="2">
    <location>
        <begin position="394"/>
        <end position="416"/>
    </location>
</feature>
<dbReference type="AlphaFoldDB" id="A0A7X2N001"/>
<dbReference type="EMBL" id="VULX01000025">
    <property type="protein sequence ID" value="MSR92200.1"/>
    <property type="molecule type" value="Genomic_DNA"/>
</dbReference>
<keyword evidence="2" id="KW-0472">Membrane</keyword>
<proteinExistence type="predicted"/>